<sequence>MFPELFLRSVSSFSTIAVDFLSMILRRIPVLKKYMEQTHQKTVIFSQGKTLPCIAPLLTTVEETL</sequence>
<protein>
    <submittedName>
        <fullName evidence="1">Truncated bco2 protein</fullName>
    </submittedName>
</protein>
<dbReference type="AlphaFoldDB" id="C1L3B2"/>
<proteinExistence type="evidence at transcript level"/>
<name>C1L3B2_SHEEP</name>
<reference evidence="1" key="1">
    <citation type="journal article" date="2010" name="BMC Genet.">
        <title>A nonsense mutation in the beta-carotene oxygenase 2 (BCO2) gene is tightly associated with accumulation of carotenoids in adipose tissue in sheep (Ovis aries).</title>
        <authorList>
            <person name="Vage D.I."/>
            <person name="Boman I.A."/>
        </authorList>
    </citation>
    <scope>NUCLEOTIDE SEQUENCE</scope>
    <source>
        <tissue evidence="1">Liver</tissue>
    </source>
</reference>
<accession>A0A6P3CWT3</accession>
<accession>C1L3B2</accession>
<organism evidence="1">
    <name type="scientific">Ovis aries</name>
    <name type="common">Sheep</name>
    <dbReference type="NCBI Taxonomy" id="9940"/>
    <lineage>
        <taxon>Eukaryota</taxon>
        <taxon>Metazoa</taxon>
        <taxon>Chordata</taxon>
        <taxon>Craniata</taxon>
        <taxon>Vertebrata</taxon>
        <taxon>Euteleostomi</taxon>
        <taxon>Mammalia</taxon>
        <taxon>Eutheria</taxon>
        <taxon>Laurasiatheria</taxon>
        <taxon>Artiodactyla</taxon>
        <taxon>Ruminantia</taxon>
        <taxon>Pecora</taxon>
        <taxon>Bovidae</taxon>
        <taxon>Caprinae</taxon>
        <taxon>Ovis</taxon>
    </lineage>
</organism>
<dbReference type="GeneID" id="100286796"/>
<dbReference type="OrthoDB" id="407010at2759"/>
<dbReference type="CTD" id="83875"/>
<dbReference type="EMBL" id="FN257487">
    <property type="protein sequence ID" value="CAX63048.1"/>
    <property type="molecule type" value="mRNA"/>
</dbReference>
<gene>
    <name evidence="1" type="primary">bco2</name>
</gene>
<evidence type="ECO:0000313" key="1">
    <source>
        <dbReference type="EMBL" id="CAX63048.1"/>
    </source>
</evidence>
<dbReference type="KEGG" id="oas:100286796"/>